<dbReference type="InterPro" id="IPR006429">
    <property type="entry name" value="Phage_lambda_portal"/>
</dbReference>
<sequence>MNRLDRAIAAVAPGWGAKRAMARARIAAYSSAYDGATPSRLREAAREFGSGNTAVASGATRIRTQARHLDRNHDIVVNGFNQMVQNVIGRDGIGIEPQPRDVNGNIVESLVDQITPLLRDFWKRPEVTWCHDFGAAQRLMTRTLFRDGECLYQDLIGPVPYLDHGTVVPYSIEMMEPDLLPMDLNDPGRNIMQGVERNAWNRPIAYHLYKQHPGDPNAVMPEVKRVSADFVHHAKMVDRIGQVRGVSLLASVLTRLDDLKDYEESERVAAKIAASMAAFIIKGDPQSYGENETVPERRSMRFQPGMVFDDLVKGESVGTVDTNRPNPNLESYRNGQLRAVAGGMRVSFSSLSKNYNGTYSAQRQELVEQYGAYGVLAYEVISQIVRPIYERFIQAAIASGELVVPRGVSMTTVTDAMYMPPVMPWINPVHEATGLRMMIRAGIRSLTSVISERGGRMYDTLEEIRNERKWARELGITLDSDPGQVSDAGVTQARPEGTTVPKTFEDTQ</sequence>
<evidence type="ECO:0000256" key="1">
    <source>
        <dbReference type="SAM" id="MobiDB-lite"/>
    </source>
</evidence>
<reference evidence="2" key="1">
    <citation type="submission" date="2023-12" db="EMBL/GenBank/DDBJ databases">
        <title>'Antibacterial potential of Stenotrophomonas maltophilia cystic fibrosis isolates' (manuscript under preparation).</title>
        <authorList>
            <person name="Crisan C.V."/>
            <person name="Pettis M."/>
            <person name="Goldberg J.B."/>
        </authorList>
    </citation>
    <scope>NUCLEOTIDE SEQUENCE</scope>
    <source>
        <strain evidence="2">CCV129</strain>
    </source>
</reference>
<comment type="caution">
    <text evidence="2">The sequence shown here is derived from an EMBL/GenBank/DDBJ whole genome shotgun (WGS) entry which is preliminary data.</text>
</comment>
<gene>
    <name evidence="2" type="ORF">U4I38_06620</name>
</gene>
<evidence type="ECO:0000313" key="2">
    <source>
        <dbReference type="EMBL" id="MDZ5764148.1"/>
    </source>
</evidence>
<organism evidence="2 3">
    <name type="scientific">Stenotrophomonas maltophilia</name>
    <name type="common">Pseudomonas maltophilia</name>
    <name type="synonym">Xanthomonas maltophilia</name>
    <dbReference type="NCBI Taxonomy" id="40324"/>
    <lineage>
        <taxon>Bacteria</taxon>
        <taxon>Pseudomonadati</taxon>
        <taxon>Pseudomonadota</taxon>
        <taxon>Gammaproteobacteria</taxon>
        <taxon>Lysobacterales</taxon>
        <taxon>Lysobacteraceae</taxon>
        <taxon>Stenotrophomonas</taxon>
        <taxon>Stenotrophomonas maltophilia group</taxon>
    </lineage>
</organism>
<dbReference type="NCBIfam" id="TIGR01539">
    <property type="entry name" value="portal_lambda"/>
    <property type="match status" value="1"/>
</dbReference>
<dbReference type="EMBL" id="JAXRVB010000005">
    <property type="protein sequence ID" value="MDZ5764148.1"/>
    <property type="molecule type" value="Genomic_DNA"/>
</dbReference>
<dbReference type="GO" id="GO:0005198">
    <property type="term" value="F:structural molecule activity"/>
    <property type="evidence" value="ECO:0007669"/>
    <property type="project" value="InterPro"/>
</dbReference>
<evidence type="ECO:0000313" key="3">
    <source>
        <dbReference type="Proteomes" id="UP001288387"/>
    </source>
</evidence>
<dbReference type="Pfam" id="PF05136">
    <property type="entry name" value="Phage_portal_2"/>
    <property type="match status" value="1"/>
</dbReference>
<accession>A0AAJ2TJH6</accession>
<dbReference type="AlphaFoldDB" id="A0AAJ2TJH6"/>
<dbReference type="Proteomes" id="UP001288387">
    <property type="component" value="Unassembled WGS sequence"/>
</dbReference>
<dbReference type="GO" id="GO:0019068">
    <property type="term" value="P:virion assembly"/>
    <property type="evidence" value="ECO:0007669"/>
    <property type="project" value="InterPro"/>
</dbReference>
<name>A0AAJ2TJH6_STEMA</name>
<proteinExistence type="predicted"/>
<dbReference type="RefSeq" id="WP_322540445.1">
    <property type="nucleotide sequence ID" value="NZ_JAXRVB010000005.1"/>
</dbReference>
<protein>
    <submittedName>
        <fullName evidence="2">Phage portal protein</fullName>
    </submittedName>
</protein>
<feature type="region of interest" description="Disordered" evidence="1">
    <location>
        <begin position="481"/>
        <end position="508"/>
    </location>
</feature>